<feature type="transmembrane region" description="Helical" evidence="6">
    <location>
        <begin position="80"/>
        <end position="106"/>
    </location>
</feature>
<accession>A0ABW6CQ32</accession>
<feature type="transmembrane region" description="Helical" evidence="6">
    <location>
        <begin position="136"/>
        <end position="160"/>
    </location>
</feature>
<feature type="transmembrane region" description="Helical" evidence="6">
    <location>
        <begin position="167"/>
        <end position="190"/>
    </location>
</feature>
<keyword evidence="2 6" id="KW-1003">Cell membrane</keyword>
<keyword evidence="9" id="KW-1185">Reference proteome</keyword>
<evidence type="ECO:0000259" key="7">
    <source>
        <dbReference type="Pfam" id="PF09335"/>
    </source>
</evidence>
<feature type="transmembrane region" description="Helical" evidence="6">
    <location>
        <begin position="49"/>
        <end position="68"/>
    </location>
</feature>
<reference evidence="8 9" key="1">
    <citation type="submission" date="2022-09" db="EMBL/GenBank/DDBJ databases">
        <title>New species of Phenylobacterium.</title>
        <authorList>
            <person name="Mieszkin S."/>
        </authorList>
    </citation>
    <scope>NUCLEOTIDE SEQUENCE [LARGE SCALE GENOMIC DNA]</scope>
    <source>
        <strain evidence="8 9">HK31-G</strain>
    </source>
</reference>
<dbReference type="InterPro" id="IPR032816">
    <property type="entry name" value="VTT_dom"/>
</dbReference>
<organism evidence="8 9">
    <name type="scientific">Phenylobacterium ferrooxidans</name>
    <dbReference type="NCBI Taxonomy" id="2982689"/>
    <lineage>
        <taxon>Bacteria</taxon>
        <taxon>Pseudomonadati</taxon>
        <taxon>Pseudomonadota</taxon>
        <taxon>Alphaproteobacteria</taxon>
        <taxon>Caulobacterales</taxon>
        <taxon>Caulobacteraceae</taxon>
        <taxon>Phenylobacterium</taxon>
    </lineage>
</organism>
<evidence type="ECO:0000256" key="3">
    <source>
        <dbReference type="ARBA" id="ARBA00022692"/>
    </source>
</evidence>
<gene>
    <name evidence="8" type="ORF">OCL97_09565</name>
</gene>
<dbReference type="Pfam" id="PF09335">
    <property type="entry name" value="VTT_dom"/>
    <property type="match status" value="1"/>
</dbReference>
<evidence type="ECO:0000256" key="2">
    <source>
        <dbReference type="ARBA" id="ARBA00022475"/>
    </source>
</evidence>
<comment type="similarity">
    <text evidence="6">Belongs to the TVP38/TMEM64 family.</text>
</comment>
<dbReference type="PANTHER" id="PTHR12677">
    <property type="entry name" value="GOLGI APPARATUS MEMBRANE PROTEIN TVP38-RELATED"/>
    <property type="match status" value="1"/>
</dbReference>
<sequence>MGHVKRYLPLLLLLVAVGAMLASGVTRYISLEALQANEAALRQLVTERLPLALAAFVVIYAVATAVSLPGATILTLTGGYLFGTWLGGAATVIGATIGAVLVFYAVRTSLGQTLRDRAEASGGRLKAVIDGVQAGAFGYILTLRLIPLAPFWLVNVAAALAHAPLRAYALATFFGIMPATFIYSGIGAGIGELLSRGETPDLGVIFEPKILLPLVALGLLSLGTTLFQRHRARSGPAL</sequence>
<comment type="subcellular location">
    <subcellularLocation>
        <location evidence="1 6">Cell membrane</location>
        <topology evidence="1 6">Multi-pass membrane protein</topology>
    </subcellularLocation>
</comment>
<evidence type="ECO:0000256" key="5">
    <source>
        <dbReference type="ARBA" id="ARBA00023136"/>
    </source>
</evidence>
<evidence type="ECO:0000313" key="9">
    <source>
        <dbReference type="Proteomes" id="UP001598130"/>
    </source>
</evidence>
<proteinExistence type="inferred from homology"/>
<evidence type="ECO:0000313" key="8">
    <source>
        <dbReference type="EMBL" id="MFD3264206.1"/>
    </source>
</evidence>
<dbReference type="EMBL" id="JAOTJD010000015">
    <property type="protein sequence ID" value="MFD3264206.1"/>
    <property type="molecule type" value="Genomic_DNA"/>
</dbReference>
<evidence type="ECO:0000256" key="1">
    <source>
        <dbReference type="ARBA" id="ARBA00004651"/>
    </source>
</evidence>
<feature type="transmembrane region" description="Helical" evidence="6">
    <location>
        <begin position="210"/>
        <end position="227"/>
    </location>
</feature>
<dbReference type="PANTHER" id="PTHR12677:SF59">
    <property type="entry name" value="GOLGI APPARATUS MEMBRANE PROTEIN TVP38-RELATED"/>
    <property type="match status" value="1"/>
</dbReference>
<name>A0ABW6CQ32_9CAUL</name>
<keyword evidence="4 6" id="KW-1133">Transmembrane helix</keyword>
<feature type="transmembrane region" description="Helical" evidence="6">
    <location>
        <begin position="7"/>
        <end position="29"/>
    </location>
</feature>
<protein>
    <recommendedName>
        <fullName evidence="6">TVP38/TMEM64 family membrane protein</fullName>
    </recommendedName>
</protein>
<keyword evidence="5 6" id="KW-0472">Membrane</keyword>
<feature type="domain" description="VTT" evidence="7">
    <location>
        <begin position="71"/>
        <end position="188"/>
    </location>
</feature>
<dbReference type="InterPro" id="IPR015414">
    <property type="entry name" value="TMEM64"/>
</dbReference>
<evidence type="ECO:0000256" key="4">
    <source>
        <dbReference type="ARBA" id="ARBA00022989"/>
    </source>
</evidence>
<keyword evidence="3 6" id="KW-0812">Transmembrane</keyword>
<comment type="caution">
    <text evidence="8">The sequence shown here is derived from an EMBL/GenBank/DDBJ whole genome shotgun (WGS) entry which is preliminary data.</text>
</comment>
<dbReference type="Proteomes" id="UP001598130">
    <property type="component" value="Unassembled WGS sequence"/>
</dbReference>
<evidence type="ECO:0000256" key="6">
    <source>
        <dbReference type="RuleBase" id="RU366058"/>
    </source>
</evidence>
<dbReference type="RefSeq" id="WP_304783179.1">
    <property type="nucleotide sequence ID" value="NZ_JAOTJD010000015.1"/>
</dbReference>